<name>A0A7J5U4G8_9BACT</name>
<keyword evidence="2" id="KW-1185">Reference proteome</keyword>
<protein>
    <submittedName>
        <fullName evidence="1">Uncharacterized protein</fullName>
    </submittedName>
</protein>
<dbReference type="RefSeq" id="WP_152123504.1">
    <property type="nucleotide sequence ID" value="NZ_WELI01000002.1"/>
</dbReference>
<reference evidence="1 2" key="1">
    <citation type="submission" date="2019-10" db="EMBL/GenBank/DDBJ databases">
        <title>Rudanella paleaurantiibacter sp. nov., isolated from sludge.</title>
        <authorList>
            <person name="Xu S.Q."/>
        </authorList>
    </citation>
    <scope>NUCLEOTIDE SEQUENCE [LARGE SCALE GENOMIC DNA]</scope>
    <source>
        <strain evidence="1 2">HX-22-17</strain>
    </source>
</reference>
<dbReference type="EMBL" id="WELI01000002">
    <property type="protein sequence ID" value="KAB7731925.1"/>
    <property type="molecule type" value="Genomic_DNA"/>
</dbReference>
<gene>
    <name evidence="1" type="ORF">F5984_06805</name>
</gene>
<dbReference type="AlphaFoldDB" id="A0A7J5U4G8"/>
<evidence type="ECO:0000313" key="2">
    <source>
        <dbReference type="Proteomes" id="UP000488299"/>
    </source>
</evidence>
<dbReference type="Proteomes" id="UP000488299">
    <property type="component" value="Unassembled WGS sequence"/>
</dbReference>
<comment type="caution">
    <text evidence="1">The sequence shown here is derived from an EMBL/GenBank/DDBJ whole genome shotgun (WGS) entry which is preliminary data.</text>
</comment>
<proteinExistence type="predicted"/>
<organism evidence="1 2">
    <name type="scientific">Rudanella paleaurantiibacter</name>
    <dbReference type="NCBI Taxonomy" id="2614655"/>
    <lineage>
        <taxon>Bacteria</taxon>
        <taxon>Pseudomonadati</taxon>
        <taxon>Bacteroidota</taxon>
        <taxon>Cytophagia</taxon>
        <taxon>Cytophagales</taxon>
        <taxon>Cytophagaceae</taxon>
        <taxon>Rudanella</taxon>
    </lineage>
</organism>
<accession>A0A7J5U4G8</accession>
<evidence type="ECO:0000313" key="1">
    <source>
        <dbReference type="EMBL" id="KAB7731925.1"/>
    </source>
</evidence>
<sequence>MATEDEDSLFSLWPDLSADEVARRIYSNPDLFAEYYSDERESLKQTNIRLMEQDPMQYVEFIDNWAEALPKFFQEAVNCEVEFFKTKQLQELSESLFTMLSPPRSFPHPAIKKQVDFYRPLFNHYLQKIKEAKAEPEQNRVQVDPAQKLHTPSIKGGQGRVSTISNRNKRDAEYLTLKDIFNDPEEFDKCIDALQLISSPVLSDTRTWIGESRGGMAAIAAWWDTIRKRGKIKSVSKIKFCKLLEDYIPGLILDTKTASFLGKSTEWRTSYSIELEGIIK</sequence>